<dbReference type="InterPro" id="IPR028598">
    <property type="entry name" value="BOP1/Erb1"/>
</dbReference>
<accession>A0ABP0GBZ7</accession>
<evidence type="ECO:0000256" key="2">
    <source>
        <dbReference type="ARBA" id="ARBA00022552"/>
    </source>
</evidence>
<proteinExistence type="inferred from homology"/>
<evidence type="ECO:0000256" key="7">
    <source>
        <dbReference type="PROSITE-ProRule" id="PRU00221"/>
    </source>
</evidence>
<dbReference type="InterPro" id="IPR012953">
    <property type="entry name" value="BOP1_N_dom"/>
</dbReference>
<comment type="subcellular location">
    <subcellularLocation>
        <location evidence="6">Nucleus</location>
        <location evidence="6">Nucleolus</location>
    </subcellularLocation>
    <subcellularLocation>
        <location evidence="6">Nucleus</location>
        <location evidence="6">Nucleoplasm</location>
    </subcellularLocation>
</comment>
<dbReference type="SUPFAM" id="SSF50978">
    <property type="entry name" value="WD40 repeat-like"/>
    <property type="match status" value="1"/>
</dbReference>
<evidence type="ECO:0000256" key="1">
    <source>
        <dbReference type="ARBA" id="ARBA00022517"/>
    </source>
</evidence>
<feature type="domain" description="BOP1 N-terminal" evidence="9">
    <location>
        <begin position="221"/>
        <end position="485"/>
    </location>
</feature>
<dbReference type="PANTHER" id="PTHR17605:SF0">
    <property type="entry name" value="RIBOSOME BIOGENESIS PROTEIN BOP1"/>
    <property type="match status" value="1"/>
</dbReference>
<evidence type="ECO:0000256" key="3">
    <source>
        <dbReference type="ARBA" id="ARBA00022574"/>
    </source>
</evidence>
<keyword evidence="5 6" id="KW-0539">Nucleus</keyword>
<dbReference type="PROSITE" id="PS00678">
    <property type="entry name" value="WD_REPEATS_1"/>
    <property type="match status" value="1"/>
</dbReference>
<comment type="similarity">
    <text evidence="6">Belongs to the WD repeat BOP1/ERB1 family.</text>
</comment>
<dbReference type="Proteomes" id="UP001642483">
    <property type="component" value="Unassembled WGS sequence"/>
</dbReference>
<dbReference type="Gene3D" id="2.130.10.10">
    <property type="entry name" value="YVTN repeat-like/Quinoprotein amine dehydrogenase"/>
    <property type="match status" value="1"/>
</dbReference>
<dbReference type="EMBL" id="CAWYQH010000108">
    <property type="protein sequence ID" value="CAK8689300.1"/>
    <property type="molecule type" value="Genomic_DNA"/>
</dbReference>
<evidence type="ECO:0000256" key="8">
    <source>
        <dbReference type="SAM" id="MobiDB-lite"/>
    </source>
</evidence>
<feature type="repeat" description="WD" evidence="7">
    <location>
        <begin position="492"/>
        <end position="533"/>
    </location>
</feature>
<comment type="function">
    <text evidence="6">Required for maturation of ribosomal RNAs and formation of the large ribosomal subunit.</text>
</comment>
<dbReference type="InterPro" id="IPR036322">
    <property type="entry name" value="WD40_repeat_dom_sf"/>
</dbReference>
<dbReference type="InterPro" id="IPR001680">
    <property type="entry name" value="WD40_rpt"/>
</dbReference>
<evidence type="ECO:0000313" key="10">
    <source>
        <dbReference type="EMBL" id="CAK8689300.1"/>
    </source>
</evidence>
<dbReference type="SMART" id="SM00320">
    <property type="entry name" value="WD40"/>
    <property type="match status" value="7"/>
</dbReference>
<feature type="region of interest" description="Disordered" evidence="8">
    <location>
        <begin position="118"/>
        <end position="143"/>
    </location>
</feature>
<comment type="caution">
    <text evidence="10">The sequence shown here is derived from an EMBL/GenBank/DDBJ whole genome shotgun (WGS) entry which is preliminary data.</text>
</comment>
<feature type="region of interest" description="Disordered" evidence="8">
    <location>
        <begin position="148"/>
        <end position="167"/>
    </location>
</feature>
<dbReference type="Pfam" id="PF00400">
    <property type="entry name" value="WD40"/>
    <property type="match status" value="4"/>
</dbReference>
<protein>
    <recommendedName>
        <fullName evidence="6">Ribosome biogenesis protein BOP1 homolog</fullName>
    </recommendedName>
</protein>
<organism evidence="10 11">
    <name type="scientific">Clavelina lepadiformis</name>
    <name type="common">Light-bulb sea squirt</name>
    <name type="synonym">Ascidia lepadiformis</name>
    <dbReference type="NCBI Taxonomy" id="159417"/>
    <lineage>
        <taxon>Eukaryota</taxon>
        <taxon>Metazoa</taxon>
        <taxon>Chordata</taxon>
        <taxon>Tunicata</taxon>
        <taxon>Ascidiacea</taxon>
        <taxon>Aplousobranchia</taxon>
        <taxon>Clavelinidae</taxon>
        <taxon>Clavelina</taxon>
    </lineage>
</organism>
<evidence type="ECO:0000256" key="5">
    <source>
        <dbReference type="ARBA" id="ARBA00023242"/>
    </source>
</evidence>
<evidence type="ECO:0000313" key="11">
    <source>
        <dbReference type="Proteomes" id="UP001642483"/>
    </source>
</evidence>
<keyword evidence="4" id="KW-0677">Repeat</keyword>
<dbReference type="Pfam" id="PF08145">
    <property type="entry name" value="BOP1NT"/>
    <property type="match status" value="1"/>
</dbReference>
<dbReference type="PROSITE" id="PS50082">
    <property type="entry name" value="WD_REPEATS_2"/>
    <property type="match status" value="1"/>
</dbReference>
<keyword evidence="2 6" id="KW-0698">rRNA processing</keyword>
<dbReference type="PROSITE" id="PS50294">
    <property type="entry name" value="WD_REPEATS_REGION"/>
    <property type="match status" value="1"/>
</dbReference>
<gene>
    <name evidence="10" type="ORF">CVLEPA_LOCUS21323</name>
</gene>
<dbReference type="PANTHER" id="PTHR17605">
    <property type="entry name" value="RIBOSOME BIOGENESIS PROTEIN BOP1 BLOCK OF PROLIFERATION 1 PROTEIN"/>
    <property type="match status" value="1"/>
</dbReference>
<dbReference type="HAMAP" id="MF_03027">
    <property type="entry name" value="BOP1"/>
    <property type="match status" value="1"/>
</dbReference>
<keyword evidence="11" id="KW-1185">Reference proteome</keyword>
<evidence type="ECO:0000256" key="6">
    <source>
        <dbReference type="HAMAP-Rule" id="MF_03027"/>
    </source>
</evidence>
<dbReference type="SMART" id="SM01035">
    <property type="entry name" value="BOP1NT"/>
    <property type="match status" value="1"/>
</dbReference>
<keyword evidence="3 7" id="KW-0853">WD repeat</keyword>
<feature type="compositionally biased region" description="Acidic residues" evidence="8">
    <location>
        <begin position="148"/>
        <end position="162"/>
    </location>
</feature>
<dbReference type="CDD" id="cd00200">
    <property type="entry name" value="WD40"/>
    <property type="match status" value="1"/>
</dbReference>
<evidence type="ECO:0000256" key="4">
    <source>
        <dbReference type="ARBA" id="ARBA00022737"/>
    </source>
</evidence>
<dbReference type="InterPro" id="IPR019775">
    <property type="entry name" value="WD40_repeat_CS"/>
</dbReference>
<sequence>MSCALSSDVIECSVSRRPSRLSRYNTVRPENYKEREWQENTKLCLEFFEFKGIQILRRYCTIYEFKFKCFIPGECRRCILINCLKYIIFCNISTMKVLKKRSISDLKSDNASSKDEVDLFHTKPIDSEDDDEDGNTSESDILLSDDEVGEVESEYETSEDEEGSVREEIDKLITLEGGDISKKQQLTIKQPELSKIYTDDADTSDEEDLRNTVGNIPMEWYDDFPHIGYDLDGKTIMKPIRNQDELDKFLNKMENPDFWKTIYDKSTAQDHVLTPEELELVNRLKSGKFYDGKMDPYEPYIDFFTNEKMIHPVNNIPEHKRSFIPSVLEKRKVGKLVHAIKMGILKPRKPKVPDEEVKFYDLWSDNKDDPKTHSELARQKMHIPAPKLTLPGHEHSYNPPPEYLPTKDEIEEWKQEEPEDRKLNFVPKKFNCLRKVPQYSNYVQERFSRCLDLYLCPRQRKMKVNIDPEDLIPKLPKPSDLRPFPTFQAICYRGHQAIVRSISVDHTGQWLASGDDNGIVRIWEVATARCVKEITGFIAESPIKCLSWCPNPSVSLLAVAVSKTVVMVNPSVGDRLIYQATDNFIQSLELPEMNTDKEGEEDMKQTKRSPVSPWTKVQSGVQYQDGHRLLIEHTKEVSKVAWHGKGDYFASTLPGNGNAQVLLHQLTKLRSQNPFSKCKGAVQCVLFHPSRPFLFVATQRYVRVYNLVKQELIKKLMTNAKWISSLAIHPEGDNLIVGSYDCRLSWFDMDLSTKPFHTLTYHKKAVRACCFHRKYPLFASGGDDGNVIVSHGMVYSDLMQNPLIVPVKVLKGHRVERNLGVLDCCFHPNQPWIFSSAADNTIRLFT</sequence>
<keyword evidence="1 6" id="KW-0690">Ribosome biogenesis</keyword>
<dbReference type="InterPro" id="IPR015943">
    <property type="entry name" value="WD40/YVTN_repeat-like_dom_sf"/>
</dbReference>
<name>A0ABP0GBZ7_CLALP</name>
<reference evidence="10 11" key="1">
    <citation type="submission" date="2024-02" db="EMBL/GenBank/DDBJ databases">
        <authorList>
            <person name="Daric V."/>
            <person name="Darras S."/>
        </authorList>
    </citation>
    <scope>NUCLEOTIDE SEQUENCE [LARGE SCALE GENOMIC DNA]</scope>
</reference>
<evidence type="ECO:0000259" key="9">
    <source>
        <dbReference type="SMART" id="SM01035"/>
    </source>
</evidence>